<evidence type="ECO:0000256" key="1">
    <source>
        <dbReference type="SAM" id="SignalP"/>
    </source>
</evidence>
<accession>A0A835Z4A1</accession>
<proteinExistence type="predicted"/>
<evidence type="ECO:0008006" key="4">
    <source>
        <dbReference type="Google" id="ProtNLM"/>
    </source>
</evidence>
<evidence type="ECO:0000313" key="2">
    <source>
        <dbReference type="EMBL" id="KAG5181998.1"/>
    </source>
</evidence>
<comment type="caution">
    <text evidence="2">The sequence shown here is derived from an EMBL/GenBank/DDBJ whole genome shotgun (WGS) entry which is preliminary data.</text>
</comment>
<feature type="chain" id="PRO_5032641007" description="Plastid lipid-associated protein/fibrillin conserved domain-containing protein" evidence="1">
    <location>
        <begin position="19"/>
        <end position="253"/>
    </location>
</feature>
<reference evidence="2" key="1">
    <citation type="submission" date="2021-02" db="EMBL/GenBank/DDBJ databases">
        <title>First Annotated Genome of the Yellow-green Alga Tribonema minus.</title>
        <authorList>
            <person name="Mahan K.M."/>
        </authorList>
    </citation>
    <scope>NUCLEOTIDE SEQUENCE</scope>
    <source>
        <strain evidence="2">UTEX B ZZ1240</strain>
    </source>
</reference>
<dbReference type="EMBL" id="JAFCMP010000279">
    <property type="protein sequence ID" value="KAG5181998.1"/>
    <property type="molecule type" value="Genomic_DNA"/>
</dbReference>
<feature type="signal peptide" evidence="1">
    <location>
        <begin position="1"/>
        <end position="18"/>
    </location>
</feature>
<keyword evidence="3" id="KW-1185">Reference proteome</keyword>
<keyword evidence="1" id="KW-0732">Signal</keyword>
<name>A0A835Z4A1_9STRA</name>
<protein>
    <recommendedName>
        <fullName evidence="4">Plastid lipid-associated protein/fibrillin conserved domain-containing protein</fullName>
    </recommendedName>
</protein>
<evidence type="ECO:0000313" key="3">
    <source>
        <dbReference type="Proteomes" id="UP000664859"/>
    </source>
</evidence>
<sequence>MQILASAVLLAQVAALQAFVAVPHQLAPTTSHHAQYSSQTTLALSTDKIVIPPSDAAVLSDAGARRLAKQAFEDALRSGVNSDIDDAIRVLCELNPTPAPGLATQAAKGRWVVCHAPHIAAGGILLQTKFVPEYWFDGQGNTSSYVKFTSSIFGSGWLNADGIVYSADDGQAVVIEFKRYWMDRGTADPSLTPDVKRGASQMDSVIQAAGEGLFIKPLSYFPIKYLDEDLCVFDFPPLNTRIAARRYELPLMQ</sequence>
<dbReference type="OrthoDB" id="523511at2759"/>
<organism evidence="2 3">
    <name type="scientific">Tribonema minus</name>
    <dbReference type="NCBI Taxonomy" id="303371"/>
    <lineage>
        <taxon>Eukaryota</taxon>
        <taxon>Sar</taxon>
        <taxon>Stramenopiles</taxon>
        <taxon>Ochrophyta</taxon>
        <taxon>PX clade</taxon>
        <taxon>Xanthophyceae</taxon>
        <taxon>Tribonematales</taxon>
        <taxon>Tribonemataceae</taxon>
        <taxon>Tribonema</taxon>
    </lineage>
</organism>
<dbReference type="AlphaFoldDB" id="A0A835Z4A1"/>
<gene>
    <name evidence="2" type="ORF">JKP88DRAFT_320327</name>
</gene>
<dbReference type="Proteomes" id="UP000664859">
    <property type="component" value="Unassembled WGS sequence"/>
</dbReference>